<dbReference type="Proteomes" id="UP001153076">
    <property type="component" value="Unassembled WGS sequence"/>
</dbReference>
<proteinExistence type="predicted"/>
<evidence type="ECO:0000256" key="1">
    <source>
        <dbReference type="SAM" id="MobiDB-lite"/>
    </source>
</evidence>
<feature type="compositionally biased region" description="Basic and acidic residues" evidence="1">
    <location>
        <begin position="169"/>
        <end position="181"/>
    </location>
</feature>
<accession>A0A9Q1QAA0</accession>
<gene>
    <name evidence="2" type="ORF">Cgig2_007586</name>
</gene>
<sequence length="192" mass="20609">MKDCSVDEVKVFTSLLPSYLKIYNFLHNFVVVGVHSHKEVNGDGQSEVHIRDNALDIPGEKGGVGELNLCRSSVDTLKEAEGAATERNVSDCLEVDNGHGDKVDSDTKVDGEVLEGRDRGDGERENDDKVEARELEKGDNCNLPVDDMATSALDGGDDDKVKALVGTDKGPDAESPDKDDVQNGASIVGLRL</sequence>
<feature type="region of interest" description="Disordered" evidence="1">
    <location>
        <begin position="94"/>
        <end position="192"/>
    </location>
</feature>
<comment type="caution">
    <text evidence="2">The sequence shown here is derived from an EMBL/GenBank/DDBJ whole genome shotgun (WGS) entry which is preliminary data.</text>
</comment>
<keyword evidence="3" id="KW-1185">Reference proteome</keyword>
<dbReference type="EMBL" id="JAKOGI010000501">
    <property type="protein sequence ID" value="KAJ8434071.1"/>
    <property type="molecule type" value="Genomic_DNA"/>
</dbReference>
<protein>
    <submittedName>
        <fullName evidence="2">Uncharacterized protein</fullName>
    </submittedName>
</protein>
<name>A0A9Q1QAA0_9CARY</name>
<organism evidence="2 3">
    <name type="scientific">Carnegiea gigantea</name>
    <dbReference type="NCBI Taxonomy" id="171969"/>
    <lineage>
        <taxon>Eukaryota</taxon>
        <taxon>Viridiplantae</taxon>
        <taxon>Streptophyta</taxon>
        <taxon>Embryophyta</taxon>
        <taxon>Tracheophyta</taxon>
        <taxon>Spermatophyta</taxon>
        <taxon>Magnoliopsida</taxon>
        <taxon>eudicotyledons</taxon>
        <taxon>Gunneridae</taxon>
        <taxon>Pentapetalae</taxon>
        <taxon>Caryophyllales</taxon>
        <taxon>Cactineae</taxon>
        <taxon>Cactaceae</taxon>
        <taxon>Cactoideae</taxon>
        <taxon>Echinocereeae</taxon>
        <taxon>Carnegiea</taxon>
    </lineage>
</organism>
<feature type="compositionally biased region" description="Basic and acidic residues" evidence="1">
    <location>
        <begin position="96"/>
        <end position="139"/>
    </location>
</feature>
<evidence type="ECO:0000313" key="2">
    <source>
        <dbReference type="EMBL" id="KAJ8434071.1"/>
    </source>
</evidence>
<dbReference type="AlphaFoldDB" id="A0A9Q1QAA0"/>
<evidence type="ECO:0000313" key="3">
    <source>
        <dbReference type="Proteomes" id="UP001153076"/>
    </source>
</evidence>
<reference evidence="2" key="1">
    <citation type="submission" date="2022-04" db="EMBL/GenBank/DDBJ databases">
        <title>Carnegiea gigantea Genome sequencing and assembly v2.</title>
        <authorList>
            <person name="Copetti D."/>
            <person name="Sanderson M.J."/>
            <person name="Burquez A."/>
            <person name="Wojciechowski M.F."/>
        </authorList>
    </citation>
    <scope>NUCLEOTIDE SEQUENCE</scope>
    <source>
        <strain evidence="2">SGP5-SGP5p</strain>
        <tissue evidence="2">Aerial part</tissue>
    </source>
</reference>